<evidence type="ECO:0000313" key="2">
    <source>
        <dbReference type="Proteomes" id="UP001212401"/>
    </source>
</evidence>
<name>A0AAW5WUK4_9LACO</name>
<comment type="caution">
    <text evidence="1">The sequence shown here is derived from an EMBL/GenBank/DDBJ whole genome shotgun (WGS) entry which is preliminary data.</text>
</comment>
<dbReference type="AlphaFoldDB" id="A0AAW5WUK4"/>
<reference evidence="1" key="1">
    <citation type="submission" date="2022-01" db="EMBL/GenBank/DDBJ databases">
        <title>VMRC isolate genome collection.</title>
        <authorList>
            <person name="France M."/>
            <person name="Rutt L."/>
            <person name="Humphrys M."/>
            <person name="Ravel J."/>
        </authorList>
    </citation>
    <scope>NUCLEOTIDE SEQUENCE</scope>
    <source>
        <strain evidence="1">C0048A1</strain>
    </source>
</reference>
<protein>
    <submittedName>
        <fullName evidence="1">Uncharacterized protein</fullName>
    </submittedName>
</protein>
<accession>A0AAW5WUK4</accession>
<proteinExistence type="predicted"/>
<organism evidence="1 2">
    <name type="scientific">Limosilactobacillus vaginalis</name>
    <dbReference type="NCBI Taxonomy" id="1633"/>
    <lineage>
        <taxon>Bacteria</taxon>
        <taxon>Bacillati</taxon>
        <taxon>Bacillota</taxon>
        <taxon>Bacilli</taxon>
        <taxon>Lactobacillales</taxon>
        <taxon>Lactobacillaceae</taxon>
        <taxon>Limosilactobacillus</taxon>
    </lineage>
</organism>
<dbReference type="RefSeq" id="WP_269296192.1">
    <property type="nucleotide sequence ID" value="NZ_JAKHPH010000029.1"/>
</dbReference>
<sequence>MPKKIIGILKFSDFDSTNGVSHYNQLKSSKVFFNKPDFFGNYGTSAQSAIEGTTDFINFVKEKESRTKECITIGNSIYRIAPPIGLNYKFFPNVLKSIYGSQIGDDEFFPNRLNQQIAEMKKVHDIVIYPSEYEIKNGTPEYYPNKGLFEVKNYNFKSTKIEFCNNDKTSTWRLASFVYITLNDIDTNRNLKNSFINDLVFGGNKRKGIALDKTNNFRPWVYIPYCVFIKCLCKLRISGGVVKYYQPNKYPFSINDILEEPNCLLLAKDDSYEEQHEFRLIIGGPNKNFITNQGPLISLGWENSLISYGKNYNSLKNLKINY</sequence>
<gene>
    <name evidence="1" type="ORF">L2724_08255</name>
</gene>
<dbReference type="EMBL" id="JAKHPH010000029">
    <property type="protein sequence ID" value="MCZ3668259.1"/>
    <property type="molecule type" value="Genomic_DNA"/>
</dbReference>
<evidence type="ECO:0000313" key="1">
    <source>
        <dbReference type="EMBL" id="MCZ3668259.1"/>
    </source>
</evidence>
<dbReference type="Proteomes" id="UP001212401">
    <property type="component" value="Unassembled WGS sequence"/>
</dbReference>